<dbReference type="InterPro" id="IPR016181">
    <property type="entry name" value="Acyl_CoA_acyltransferase"/>
</dbReference>
<dbReference type="GO" id="GO:1990189">
    <property type="term" value="F:protein N-terminal-serine acetyltransferase activity"/>
    <property type="evidence" value="ECO:0007669"/>
    <property type="project" value="TreeGrafter"/>
</dbReference>
<feature type="domain" description="N-acetyltransferase" evidence="1">
    <location>
        <begin position="23"/>
        <end position="177"/>
    </location>
</feature>
<dbReference type="Gene3D" id="3.40.630.30">
    <property type="match status" value="1"/>
</dbReference>
<dbReference type="InterPro" id="IPR000182">
    <property type="entry name" value="GNAT_dom"/>
</dbReference>
<sequence>MSGIPYDGNLNFCFPVKNFSSDRVKLVLFDPRIHLEPYFEAQLTWPEVWAHSAFGPYKAKEDLNEDFLENVIHKSPAVVMFVIIDKTKPACSFDSEGAFAGVLTYLNASDRNLVTEVGHIQIFPPFQRTHVNTHACGLLMQYALETKEKGGLGCRRCQWMTSSANQKSQNAAIRLGFLHEGILRWDRVYHDGDARGKPGNGIALAGDREPHNIGRHTYIYGLCWDDWENGGREKLQALMDRR</sequence>
<dbReference type="SUPFAM" id="SSF55729">
    <property type="entry name" value="Acyl-CoA N-acyltransferases (Nat)"/>
    <property type="match status" value="1"/>
</dbReference>
<gene>
    <name evidence="2" type="ORF">CONPUDRAFT_135947</name>
</gene>
<organism evidence="2 3">
    <name type="scientific">Coniophora puteana (strain RWD-64-598)</name>
    <name type="common">Brown rot fungus</name>
    <dbReference type="NCBI Taxonomy" id="741705"/>
    <lineage>
        <taxon>Eukaryota</taxon>
        <taxon>Fungi</taxon>
        <taxon>Dikarya</taxon>
        <taxon>Basidiomycota</taxon>
        <taxon>Agaricomycotina</taxon>
        <taxon>Agaricomycetes</taxon>
        <taxon>Agaricomycetidae</taxon>
        <taxon>Boletales</taxon>
        <taxon>Coniophorineae</taxon>
        <taxon>Coniophoraceae</taxon>
        <taxon>Coniophora</taxon>
    </lineage>
</organism>
<keyword evidence="2" id="KW-0808">Transferase</keyword>
<keyword evidence="3" id="KW-1185">Reference proteome</keyword>
<evidence type="ECO:0000313" key="2">
    <source>
        <dbReference type="EMBL" id="EIW82567.1"/>
    </source>
</evidence>
<dbReference type="RefSeq" id="XP_007766599.1">
    <property type="nucleotide sequence ID" value="XM_007768409.1"/>
</dbReference>
<dbReference type="GeneID" id="19200827"/>
<dbReference type="GO" id="GO:0008999">
    <property type="term" value="F:protein-N-terminal-alanine acetyltransferase activity"/>
    <property type="evidence" value="ECO:0007669"/>
    <property type="project" value="TreeGrafter"/>
</dbReference>
<evidence type="ECO:0000313" key="3">
    <source>
        <dbReference type="Proteomes" id="UP000053558"/>
    </source>
</evidence>
<dbReference type="OrthoDB" id="41238at2759"/>
<protein>
    <submittedName>
        <fullName evidence="2">GNAT family acetyltransferase</fullName>
    </submittedName>
</protein>
<accession>A0A5M3MU82</accession>
<dbReference type="AlphaFoldDB" id="A0A5M3MU82"/>
<reference evidence="3" key="1">
    <citation type="journal article" date="2012" name="Science">
        <title>The Paleozoic origin of enzymatic lignin decomposition reconstructed from 31 fungal genomes.</title>
        <authorList>
            <person name="Floudas D."/>
            <person name="Binder M."/>
            <person name="Riley R."/>
            <person name="Barry K."/>
            <person name="Blanchette R.A."/>
            <person name="Henrissat B."/>
            <person name="Martinez A.T."/>
            <person name="Otillar R."/>
            <person name="Spatafora J.W."/>
            <person name="Yadav J.S."/>
            <person name="Aerts A."/>
            <person name="Benoit I."/>
            <person name="Boyd A."/>
            <person name="Carlson A."/>
            <person name="Copeland A."/>
            <person name="Coutinho P.M."/>
            <person name="de Vries R.P."/>
            <person name="Ferreira P."/>
            <person name="Findley K."/>
            <person name="Foster B."/>
            <person name="Gaskell J."/>
            <person name="Glotzer D."/>
            <person name="Gorecki P."/>
            <person name="Heitman J."/>
            <person name="Hesse C."/>
            <person name="Hori C."/>
            <person name="Igarashi K."/>
            <person name="Jurgens J.A."/>
            <person name="Kallen N."/>
            <person name="Kersten P."/>
            <person name="Kohler A."/>
            <person name="Kuees U."/>
            <person name="Kumar T.K.A."/>
            <person name="Kuo A."/>
            <person name="LaButti K."/>
            <person name="Larrondo L.F."/>
            <person name="Lindquist E."/>
            <person name="Ling A."/>
            <person name="Lombard V."/>
            <person name="Lucas S."/>
            <person name="Lundell T."/>
            <person name="Martin R."/>
            <person name="McLaughlin D.J."/>
            <person name="Morgenstern I."/>
            <person name="Morin E."/>
            <person name="Murat C."/>
            <person name="Nagy L.G."/>
            <person name="Nolan M."/>
            <person name="Ohm R.A."/>
            <person name="Patyshakuliyeva A."/>
            <person name="Rokas A."/>
            <person name="Ruiz-Duenas F.J."/>
            <person name="Sabat G."/>
            <person name="Salamov A."/>
            <person name="Samejima M."/>
            <person name="Schmutz J."/>
            <person name="Slot J.C."/>
            <person name="St John F."/>
            <person name="Stenlid J."/>
            <person name="Sun H."/>
            <person name="Sun S."/>
            <person name="Syed K."/>
            <person name="Tsang A."/>
            <person name="Wiebenga A."/>
            <person name="Young D."/>
            <person name="Pisabarro A."/>
            <person name="Eastwood D.C."/>
            <person name="Martin F."/>
            <person name="Cullen D."/>
            <person name="Grigoriev I.V."/>
            <person name="Hibbett D.S."/>
        </authorList>
    </citation>
    <scope>NUCLEOTIDE SEQUENCE [LARGE SCALE GENOMIC DNA]</scope>
    <source>
        <strain evidence="3">RWD-64-598 SS2</strain>
    </source>
</reference>
<dbReference type="KEGG" id="cput:CONPUDRAFT_135947"/>
<dbReference type="Pfam" id="PF13302">
    <property type="entry name" value="Acetyltransf_3"/>
    <property type="match status" value="1"/>
</dbReference>
<proteinExistence type="predicted"/>
<dbReference type="PANTHER" id="PTHR43441:SF5">
    <property type="entry name" value="FAMILY ACETYLTRANSFERASE, PUTATIVE-RELATED"/>
    <property type="match status" value="1"/>
</dbReference>
<dbReference type="InterPro" id="IPR051908">
    <property type="entry name" value="Ribosomal_N-acetyltransferase"/>
</dbReference>
<dbReference type="EMBL" id="JH711576">
    <property type="protein sequence ID" value="EIW82567.1"/>
    <property type="molecule type" value="Genomic_DNA"/>
</dbReference>
<evidence type="ECO:0000259" key="1">
    <source>
        <dbReference type="Pfam" id="PF13302"/>
    </source>
</evidence>
<comment type="caution">
    <text evidence="2">The sequence shown here is derived from an EMBL/GenBank/DDBJ whole genome shotgun (WGS) entry which is preliminary data.</text>
</comment>
<dbReference type="OMA" id="ILRWDRV"/>
<dbReference type="Proteomes" id="UP000053558">
    <property type="component" value="Unassembled WGS sequence"/>
</dbReference>
<name>A0A5M3MU82_CONPW</name>
<dbReference type="PANTHER" id="PTHR43441">
    <property type="entry name" value="RIBOSOMAL-PROTEIN-SERINE ACETYLTRANSFERASE"/>
    <property type="match status" value="1"/>
</dbReference>